<name>A0ACC2LT75_PERAE</name>
<proteinExistence type="predicted"/>
<evidence type="ECO:0000313" key="1">
    <source>
        <dbReference type="EMBL" id="KAJ8636548.1"/>
    </source>
</evidence>
<dbReference type="Proteomes" id="UP001234297">
    <property type="component" value="Chromosome 3"/>
</dbReference>
<accession>A0ACC2LT75</accession>
<reference evidence="1 2" key="1">
    <citation type="journal article" date="2022" name="Hortic Res">
        <title>A haplotype resolved chromosomal level avocado genome allows analysis of novel avocado genes.</title>
        <authorList>
            <person name="Nath O."/>
            <person name="Fletcher S.J."/>
            <person name="Hayward A."/>
            <person name="Shaw L.M."/>
            <person name="Masouleh A.K."/>
            <person name="Furtado A."/>
            <person name="Henry R.J."/>
            <person name="Mitter N."/>
        </authorList>
    </citation>
    <scope>NUCLEOTIDE SEQUENCE [LARGE SCALE GENOMIC DNA]</scope>
    <source>
        <strain evidence="2">cv. Hass</strain>
    </source>
</reference>
<evidence type="ECO:0000313" key="2">
    <source>
        <dbReference type="Proteomes" id="UP001234297"/>
    </source>
</evidence>
<protein>
    <submittedName>
        <fullName evidence="1">Uncharacterized protein</fullName>
    </submittedName>
</protein>
<gene>
    <name evidence="1" type="ORF">MRB53_010815</name>
</gene>
<keyword evidence="2" id="KW-1185">Reference proteome</keyword>
<sequence length="88" mass="9845">MDPDYSNLELSVLERIGLGTNAGSTFSSFLCSDLRVPMPERIGLDFSRCIHIRIVISSRPQSPHVRVDWIGFRISISTSDYALFSLSP</sequence>
<comment type="caution">
    <text evidence="1">The sequence shown here is derived from an EMBL/GenBank/DDBJ whole genome shotgun (WGS) entry which is preliminary data.</text>
</comment>
<organism evidence="1 2">
    <name type="scientific">Persea americana</name>
    <name type="common">Avocado</name>
    <dbReference type="NCBI Taxonomy" id="3435"/>
    <lineage>
        <taxon>Eukaryota</taxon>
        <taxon>Viridiplantae</taxon>
        <taxon>Streptophyta</taxon>
        <taxon>Embryophyta</taxon>
        <taxon>Tracheophyta</taxon>
        <taxon>Spermatophyta</taxon>
        <taxon>Magnoliopsida</taxon>
        <taxon>Magnoliidae</taxon>
        <taxon>Laurales</taxon>
        <taxon>Lauraceae</taxon>
        <taxon>Persea</taxon>
    </lineage>
</organism>
<dbReference type="EMBL" id="CM056811">
    <property type="protein sequence ID" value="KAJ8636548.1"/>
    <property type="molecule type" value="Genomic_DNA"/>
</dbReference>